<name>A0A6P1E9N5_LENHI</name>
<dbReference type="Gene3D" id="3.40.50.150">
    <property type="entry name" value="Vaccinia Virus protein VP39"/>
    <property type="match status" value="1"/>
</dbReference>
<dbReference type="GO" id="GO:0008170">
    <property type="term" value="F:N-methyltransferase activity"/>
    <property type="evidence" value="ECO:0007669"/>
    <property type="project" value="InterPro"/>
</dbReference>
<dbReference type="SMR" id="A0A6P1E9N5"/>
<gene>
    <name evidence="6" type="ORF">GQR93_04025</name>
</gene>
<proteinExistence type="inferred from homology"/>
<accession>A0A6P1E9N5</accession>
<dbReference type="GO" id="GO:0009307">
    <property type="term" value="P:DNA restriction-modification system"/>
    <property type="evidence" value="ECO:0007669"/>
    <property type="project" value="UniProtKB-KW"/>
</dbReference>
<evidence type="ECO:0000259" key="5">
    <source>
        <dbReference type="Pfam" id="PF01555"/>
    </source>
</evidence>
<dbReference type="GO" id="GO:0003677">
    <property type="term" value="F:DNA binding"/>
    <property type="evidence" value="ECO:0007669"/>
    <property type="project" value="InterPro"/>
</dbReference>
<evidence type="ECO:0000256" key="3">
    <source>
        <dbReference type="ARBA" id="ARBA00022679"/>
    </source>
</evidence>
<evidence type="ECO:0000256" key="2">
    <source>
        <dbReference type="ARBA" id="ARBA00022603"/>
    </source>
</evidence>
<dbReference type="Pfam" id="PF01555">
    <property type="entry name" value="N6_N4_Mtase"/>
    <property type="match status" value="1"/>
</dbReference>
<dbReference type="PROSITE" id="PS00092">
    <property type="entry name" value="N6_MTASE"/>
    <property type="match status" value="1"/>
</dbReference>
<dbReference type="GeneID" id="69057521"/>
<dbReference type="EMBL" id="CP047121">
    <property type="protein sequence ID" value="QHB51443.1"/>
    <property type="molecule type" value="Genomic_DNA"/>
</dbReference>
<dbReference type="InterPro" id="IPR002941">
    <property type="entry name" value="DNA_methylase_N4/N6"/>
</dbReference>
<feature type="domain" description="DNA methylase N-4/N-6" evidence="5">
    <location>
        <begin position="60"/>
        <end position="434"/>
    </location>
</feature>
<dbReference type="AlphaFoldDB" id="A0A6P1E9N5"/>
<keyword evidence="4" id="KW-0680">Restriction system</keyword>
<sequence length="637" mass="73155">MPILNWNGKSKVINYHFNVPYHILDLQYTFGANNKSKSMIIHADNLIALKSLLPQYEGKVDCIYIDPPYNTGNEKWVYNDNVNDPKFRKWLGQVVGKEGEDLSRHDKWLCMMYPRLKLLARLLSSNGVIFISIDDNEFSNLKAICDEIFGHDNALGPIIQDKGNAKNDTHNVQKNHEYIIAYRKKIDAGQDGHVLFSDRKVRRHILKDIQDRYFYLSDPITTRGEGGTLRARKNLGYSFYLNPDTQEFIPVMDYDQELALTANDEAVVYKNDSNLKDQGYTVIIRPPRVRGQLGAWTWDINKAKQHIEDLYLKPNRKGSYSVCFKHYVPSNEVFEEDGRLFFESIDKGPVPSIIRYNTSEGTKELKRILDTGNFDNPKNVDMISYLIDLIKNKNAVVLDSFAGSGTTAEAVLNLNKRDGGERRFILIEMEDYAESVTAERVKKVIKGYTTHYRKVVQLYAKRLNLSNLRKGSQILDNAHEVMENNQSRFDKVQCKLNDNSIVVQGIKQKGQQVAGVGGGFSYYTIGDTLLDEYGNFNVDVPTSTVASYIWYSETRNSASVINKHFDESGYLGRVSDTAYYLLYDPTRITVLNESFLTHIKYHADMYVIYADRLTISKDRLSALHITFKKIPRDVERF</sequence>
<comment type="similarity">
    <text evidence="1">Belongs to the N(4)/N(6)-methyltransferase family.</text>
</comment>
<protein>
    <submittedName>
        <fullName evidence="6">Site-specific DNA-methyltransferase</fullName>
    </submittedName>
</protein>
<dbReference type="RefSeq" id="WP_159298700.1">
    <property type="nucleotide sequence ID" value="NZ_CP047121.1"/>
</dbReference>
<evidence type="ECO:0000313" key="7">
    <source>
        <dbReference type="Proteomes" id="UP000465035"/>
    </source>
</evidence>
<dbReference type="SUPFAM" id="SSF53335">
    <property type="entry name" value="S-adenosyl-L-methionine-dependent methyltransferases"/>
    <property type="match status" value="1"/>
</dbReference>
<dbReference type="GO" id="GO:0032259">
    <property type="term" value="P:methylation"/>
    <property type="evidence" value="ECO:0007669"/>
    <property type="project" value="UniProtKB-KW"/>
</dbReference>
<dbReference type="Proteomes" id="UP000465035">
    <property type="component" value="Chromosome"/>
</dbReference>
<evidence type="ECO:0000256" key="1">
    <source>
        <dbReference type="ARBA" id="ARBA00006594"/>
    </source>
</evidence>
<dbReference type="InterPro" id="IPR002052">
    <property type="entry name" value="DNA_methylase_N6_adenine_CS"/>
</dbReference>
<dbReference type="PRINTS" id="PR00508">
    <property type="entry name" value="S21N4MTFRASE"/>
</dbReference>
<dbReference type="InterPro" id="IPR001091">
    <property type="entry name" value="RM_Methyltransferase"/>
</dbReference>
<dbReference type="InterPro" id="IPR029063">
    <property type="entry name" value="SAM-dependent_MTases_sf"/>
</dbReference>
<organism evidence="6 7">
    <name type="scientific">Lentilactobacillus hilgardii</name>
    <name type="common">Lactobacillus hilgardii</name>
    <dbReference type="NCBI Taxonomy" id="1588"/>
    <lineage>
        <taxon>Bacteria</taxon>
        <taxon>Bacillati</taxon>
        <taxon>Bacillota</taxon>
        <taxon>Bacilli</taxon>
        <taxon>Lactobacillales</taxon>
        <taxon>Lactobacillaceae</taxon>
        <taxon>Lentilactobacillus</taxon>
    </lineage>
</organism>
<keyword evidence="2 6" id="KW-0489">Methyltransferase</keyword>
<evidence type="ECO:0000313" key="6">
    <source>
        <dbReference type="EMBL" id="QHB51443.1"/>
    </source>
</evidence>
<reference evidence="6 7" key="1">
    <citation type="submission" date="2019-12" db="EMBL/GenBank/DDBJ databases">
        <title>Lactobacillus hilgardii FLUB.</title>
        <authorList>
            <person name="Gustaw K."/>
        </authorList>
    </citation>
    <scope>NUCLEOTIDE SEQUENCE [LARGE SCALE GENOMIC DNA]</scope>
    <source>
        <strain evidence="6 7">FLUB</strain>
    </source>
</reference>
<evidence type="ECO:0000256" key="4">
    <source>
        <dbReference type="ARBA" id="ARBA00022747"/>
    </source>
</evidence>
<keyword evidence="3 6" id="KW-0808">Transferase</keyword>
<dbReference type="REBASE" id="370793">
    <property type="entry name" value="M.LhiFLUBORF4025P"/>
</dbReference>